<keyword evidence="4" id="KW-0677">Repeat</keyword>
<evidence type="ECO:0000256" key="2">
    <source>
        <dbReference type="ARBA" id="ARBA00004430"/>
    </source>
</evidence>
<evidence type="ECO:0000256" key="7">
    <source>
        <dbReference type="ARBA" id="ARBA00023212"/>
    </source>
</evidence>
<accession>A0A3P8RJ35</accession>
<dbReference type="InterPro" id="IPR003409">
    <property type="entry name" value="MORN"/>
</dbReference>
<reference evidence="9" key="2">
    <citation type="submission" date="2025-08" db="UniProtKB">
        <authorList>
            <consortium name="Ensembl"/>
        </authorList>
    </citation>
    <scope>IDENTIFICATION</scope>
</reference>
<keyword evidence="8" id="KW-0966">Cell projection</keyword>
<keyword evidence="3" id="KW-0963">Cytoplasm</keyword>
<evidence type="ECO:0000256" key="8">
    <source>
        <dbReference type="ARBA" id="ARBA00023273"/>
    </source>
</evidence>
<evidence type="ECO:0000256" key="5">
    <source>
        <dbReference type="ARBA" id="ARBA00022846"/>
    </source>
</evidence>
<dbReference type="PANTHER" id="PTHR46613:SF1">
    <property type="entry name" value="RADIAL SPOKE HEAD 10 HOMOLOG B-RELATED"/>
    <property type="match status" value="1"/>
</dbReference>
<protein>
    <recommendedName>
        <fullName evidence="11">Radial spoke head component 1</fullName>
    </recommendedName>
</protein>
<keyword evidence="10" id="KW-1185">Reference proteome</keyword>
<evidence type="ECO:0000313" key="10">
    <source>
        <dbReference type="Proteomes" id="UP000265080"/>
    </source>
</evidence>
<dbReference type="SUPFAM" id="SSF82185">
    <property type="entry name" value="Histone H3 K4-specific methyltransferase SET7/9 N-terminal domain"/>
    <property type="match status" value="1"/>
</dbReference>
<keyword evidence="6" id="KW-0969">Cilium</keyword>
<dbReference type="GO" id="GO:0005930">
    <property type="term" value="C:axoneme"/>
    <property type="evidence" value="ECO:0007669"/>
    <property type="project" value="UniProtKB-SubCell"/>
</dbReference>
<name>A0A3P8RJ35_AMPPE</name>
<proteinExistence type="predicted"/>
<organism evidence="9 10">
    <name type="scientific">Amphiprion percula</name>
    <name type="common">Orange clownfish</name>
    <name type="synonym">Lutjanus percula</name>
    <dbReference type="NCBI Taxonomy" id="161767"/>
    <lineage>
        <taxon>Eukaryota</taxon>
        <taxon>Metazoa</taxon>
        <taxon>Chordata</taxon>
        <taxon>Craniata</taxon>
        <taxon>Vertebrata</taxon>
        <taxon>Euteleostomi</taxon>
        <taxon>Actinopterygii</taxon>
        <taxon>Neopterygii</taxon>
        <taxon>Teleostei</taxon>
        <taxon>Neoteleostei</taxon>
        <taxon>Acanthomorphata</taxon>
        <taxon>Ovalentaria</taxon>
        <taxon>Pomacentridae</taxon>
        <taxon>Amphiprion</taxon>
    </lineage>
</organism>
<reference evidence="9 10" key="1">
    <citation type="submission" date="2018-03" db="EMBL/GenBank/DDBJ databases">
        <title>Finding Nemo's genes: A chromosome-scale reference assembly of the genome of the orange clownfish Amphiprion percula.</title>
        <authorList>
            <person name="Lehmann R."/>
        </authorList>
    </citation>
    <scope>NUCLEOTIDE SEQUENCE</scope>
</reference>
<evidence type="ECO:0000313" key="9">
    <source>
        <dbReference type="Ensembl" id="ENSAPEP00000000488.1"/>
    </source>
</evidence>
<evidence type="ECO:0000256" key="4">
    <source>
        <dbReference type="ARBA" id="ARBA00022737"/>
    </source>
</evidence>
<dbReference type="Gene3D" id="2.20.110.10">
    <property type="entry name" value="Histone H3 K4-specific methyltransferase SET7/9 N-terminal domain"/>
    <property type="match status" value="2"/>
</dbReference>
<dbReference type="Pfam" id="PF02493">
    <property type="entry name" value="MORN"/>
    <property type="match status" value="5"/>
</dbReference>
<sequence>HHHIGTPGKVHHASPMGQGTYTWPDGSSYTGEVYNGIRHGIGTYKCPKNNEFYRGQWNQGKRHGKGTVYYNEDKTSWYKGDWVKNNREGWGVRCYPSGNIYSGDWKNDLRHGEGAMKWLKQGQEYVGTWQDGVQSMLFYFLILSVSYPNAVSDLINVISVVIDVRSILYPWRSLQLLCKMVMDNNNCGTNSRSSTVCTSLYLSNVFSVFCQR</sequence>
<dbReference type="Proteomes" id="UP000265080">
    <property type="component" value="Chromosome 19"/>
</dbReference>
<comment type="subcellular location">
    <subcellularLocation>
        <location evidence="1">Cell projection</location>
        <location evidence="1">Cilium</location>
        <location evidence="1">Flagellum</location>
    </subcellularLocation>
    <subcellularLocation>
        <location evidence="2">Cytoplasm</location>
        <location evidence="2">Cytoskeleton</location>
        <location evidence="2">Cilium axoneme</location>
    </subcellularLocation>
</comment>
<dbReference type="PANTHER" id="PTHR46613">
    <property type="entry name" value="RADIAL SPOKE HEAD 10 HOMOLOG B-RELATED"/>
    <property type="match status" value="1"/>
</dbReference>
<evidence type="ECO:0000256" key="1">
    <source>
        <dbReference type="ARBA" id="ARBA00004230"/>
    </source>
</evidence>
<dbReference type="SMART" id="SM00698">
    <property type="entry name" value="MORN"/>
    <property type="match status" value="4"/>
</dbReference>
<keyword evidence="7" id="KW-0206">Cytoskeleton</keyword>
<dbReference type="AlphaFoldDB" id="A0A3P8RJ35"/>
<dbReference type="Ensembl" id="ENSAPET00000000500.1">
    <property type="protein sequence ID" value="ENSAPEP00000000488.1"/>
    <property type="gene ID" value="ENSAPEG00000000356.1"/>
</dbReference>
<evidence type="ECO:0000256" key="3">
    <source>
        <dbReference type="ARBA" id="ARBA00022490"/>
    </source>
</evidence>
<reference evidence="9" key="3">
    <citation type="submission" date="2025-09" db="UniProtKB">
        <authorList>
            <consortium name="Ensembl"/>
        </authorList>
    </citation>
    <scope>IDENTIFICATION</scope>
</reference>
<dbReference type="GeneTree" id="ENSGT00940000168282"/>
<evidence type="ECO:0000256" key="6">
    <source>
        <dbReference type="ARBA" id="ARBA00023069"/>
    </source>
</evidence>
<dbReference type="GO" id="GO:0031514">
    <property type="term" value="C:motile cilium"/>
    <property type="evidence" value="ECO:0007669"/>
    <property type="project" value="UniProtKB-SubCell"/>
</dbReference>
<evidence type="ECO:0008006" key="11">
    <source>
        <dbReference type="Google" id="ProtNLM"/>
    </source>
</evidence>
<keyword evidence="5" id="KW-0282">Flagellum</keyword>